<dbReference type="Gene3D" id="1.10.10.1100">
    <property type="entry name" value="BFD-like [2Fe-2S]-binding domain"/>
    <property type="match status" value="1"/>
</dbReference>
<dbReference type="SUPFAM" id="SSF51905">
    <property type="entry name" value="FAD/NAD(P)-binding domain"/>
    <property type="match status" value="1"/>
</dbReference>
<keyword evidence="1" id="KW-0560">Oxidoreductase</keyword>
<dbReference type="InterPro" id="IPR036188">
    <property type="entry name" value="FAD/NAD-bd_sf"/>
</dbReference>
<reference evidence="4 5" key="1">
    <citation type="submission" date="2021-03" db="EMBL/GenBank/DDBJ databases">
        <title>Tianweitania aestuarii sp. nov., isolated from a tidal flat.</title>
        <authorList>
            <person name="Park S."/>
            <person name="Yoon J.-H."/>
        </authorList>
    </citation>
    <scope>NUCLEOTIDE SEQUENCE [LARGE SCALE GENOMIC DNA]</scope>
    <source>
        <strain evidence="4 5">BSSL-BM11</strain>
    </source>
</reference>
<dbReference type="PANTHER" id="PTHR42949:SF3">
    <property type="entry name" value="ANAEROBIC GLYCEROL-3-PHOSPHATE DEHYDROGENASE SUBUNIT B"/>
    <property type="match status" value="1"/>
</dbReference>
<evidence type="ECO:0000259" key="2">
    <source>
        <dbReference type="Pfam" id="PF07992"/>
    </source>
</evidence>
<accession>A0ABS5RRG5</accession>
<gene>
    <name evidence="4" type="ORF">JYU29_02520</name>
</gene>
<dbReference type="PRINTS" id="PR00469">
    <property type="entry name" value="PNDRDTASEII"/>
</dbReference>
<proteinExistence type="predicted"/>
<dbReference type="PRINTS" id="PR00368">
    <property type="entry name" value="FADPNR"/>
</dbReference>
<protein>
    <submittedName>
        <fullName evidence="4">FAD-dependent oxidoreductase</fullName>
    </submittedName>
</protein>
<dbReference type="EMBL" id="JAFMNX010000001">
    <property type="protein sequence ID" value="MBS9719557.1"/>
    <property type="molecule type" value="Genomic_DNA"/>
</dbReference>
<evidence type="ECO:0000313" key="5">
    <source>
        <dbReference type="Proteomes" id="UP001297272"/>
    </source>
</evidence>
<evidence type="ECO:0000256" key="1">
    <source>
        <dbReference type="ARBA" id="ARBA00023002"/>
    </source>
</evidence>
<dbReference type="Gene3D" id="3.50.50.60">
    <property type="entry name" value="FAD/NAD(P)-binding domain"/>
    <property type="match status" value="2"/>
</dbReference>
<evidence type="ECO:0000259" key="3">
    <source>
        <dbReference type="Pfam" id="PF17806"/>
    </source>
</evidence>
<keyword evidence="5" id="KW-1185">Reference proteome</keyword>
<organism evidence="4 5">
    <name type="scientific">Tianweitania aestuarii</name>
    <dbReference type="NCBI Taxonomy" id="2814886"/>
    <lineage>
        <taxon>Bacteria</taxon>
        <taxon>Pseudomonadati</taxon>
        <taxon>Pseudomonadota</taxon>
        <taxon>Alphaproteobacteria</taxon>
        <taxon>Hyphomicrobiales</taxon>
        <taxon>Phyllobacteriaceae</taxon>
        <taxon>Tianweitania</taxon>
    </lineage>
</organism>
<dbReference type="InterPro" id="IPR023753">
    <property type="entry name" value="FAD/NAD-binding_dom"/>
</dbReference>
<comment type="caution">
    <text evidence="4">The sequence shown here is derived from an EMBL/GenBank/DDBJ whole genome shotgun (WGS) entry which is preliminary data.</text>
</comment>
<evidence type="ECO:0000313" key="4">
    <source>
        <dbReference type="EMBL" id="MBS9719557.1"/>
    </source>
</evidence>
<dbReference type="CDD" id="cd19946">
    <property type="entry name" value="GlpA-like_Fer2_BFD-like"/>
    <property type="match status" value="1"/>
</dbReference>
<dbReference type="InterPro" id="IPR041854">
    <property type="entry name" value="BFD-like_2Fe2S-bd_dom_sf"/>
</dbReference>
<sequence length="478" mass="50631">MKTLSHVNDLAEHYDLVVIGAGPAGMAAATLAADKGAQVLLVDENPTFGGQIYRAVSSTPLKDRALLGADYWKGEAIGAAFSQSQADYFPGATVWQLSPELELGISSGGRTAVLHARRVIMATGALERPMPIKGWTLPGVMTAGAAQILLKTSGVAVSGKVVLAGCGPLLWLIAAQYLAAGKRFDAILDTTPRGNWRTAMKDLPGFLTSPYLAKGLKLMAKVRRQAKIISGVTALAAEGEGHLARVRYTAGGREVVIEADHLLLHQGVTPNINMASASNCELEWDDAQLAWKPKLDDWGNTTVPGIAISGDGAGIAGAEAAAERGRITALDALAGLGIISIAQRDEQAKPIRSELNRYDRGRVFLDRLYQPAQQFRVAGEDTIACRCEEVTGGQIRKAVTTLNIAGPNQLKSFLRCGMGPCQGRLCGLTVSETIAEARGSTPEAVGYYRLRAPVKPVTLAELASLKQSETEIRTVARG</sequence>
<dbReference type="InterPro" id="IPR017224">
    <property type="entry name" value="Opine_Oxase_asu/HCN_bsu"/>
</dbReference>
<feature type="domain" description="SoxA A3" evidence="3">
    <location>
        <begin position="390"/>
        <end position="463"/>
    </location>
</feature>
<dbReference type="InterPro" id="IPR041117">
    <property type="entry name" value="SoxA_A3"/>
</dbReference>
<dbReference type="Pfam" id="PF17806">
    <property type="entry name" value="SO_alpha_A3"/>
    <property type="match status" value="1"/>
</dbReference>
<dbReference type="Proteomes" id="UP001297272">
    <property type="component" value="Unassembled WGS sequence"/>
</dbReference>
<dbReference type="Pfam" id="PF07992">
    <property type="entry name" value="Pyr_redox_2"/>
    <property type="match status" value="1"/>
</dbReference>
<dbReference type="RefSeq" id="WP_213983183.1">
    <property type="nucleotide sequence ID" value="NZ_JAFMNX010000001.1"/>
</dbReference>
<feature type="domain" description="FAD/NAD(P)-binding" evidence="2">
    <location>
        <begin position="14"/>
        <end position="324"/>
    </location>
</feature>
<dbReference type="PANTHER" id="PTHR42949">
    <property type="entry name" value="ANAEROBIC GLYCEROL-3-PHOSPHATE DEHYDROGENASE SUBUNIT B"/>
    <property type="match status" value="1"/>
</dbReference>
<name>A0ABS5RRG5_9HYPH</name>
<dbReference type="PIRSF" id="PIRSF037495">
    <property type="entry name" value="Opine_OX_OoxA/HcnB"/>
    <property type="match status" value="1"/>
</dbReference>
<dbReference type="InterPro" id="IPR051691">
    <property type="entry name" value="Metab_Enz_Cyan_OpOx_G3PDH"/>
</dbReference>